<gene>
    <name evidence="5" type="ORF">KC19_7G141500</name>
</gene>
<keyword evidence="2" id="KW-0934">Plastid</keyword>
<evidence type="ECO:0000313" key="6">
    <source>
        <dbReference type="Proteomes" id="UP000822688"/>
    </source>
</evidence>
<dbReference type="EMBL" id="CM026428">
    <property type="protein sequence ID" value="KAG0567535.1"/>
    <property type="molecule type" value="Genomic_DNA"/>
</dbReference>
<feature type="region of interest" description="Disordered" evidence="3">
    <location>
        <begin position="70"/>
        <end position="91"/>
    </location>
</feature>
<feature type="region of interest" description="Disordered" evidence="3">
    <location>
        <begin position="130"/>
        <end position="153"/>
    </location>
</feature>
<comment type="subcellular location">
    <subcellularLocation>
        <location evidence="1">Plastid</location>
    </subcellularLocation>
</comment>
<feature type="compositionally biased region" description="Acidic residues" evidence="3">
    <location>
        <begin position="141"/>
        <end position="153"/>
    </location>
</feature>
<dbReference type="InterPro" id="IPR006843">
    <property type="entry name" value="PAP/fibrillin_dom"/>
</dbReference>
<accession>A0A8T0H9M7</accession>
<reference evidence="5" key="1">
    <citation type="submission" date="2020-06" db="EMBL/GenBank/DDBJ databases">
        <title>WGS assembly of Ceratodon purpureus strain R40.</title>
        <authorList>
            <person name="Carey S.B."/>
            <person name="Jenkins J."/>
            <person name="Shu S."/>
            <person name="Lovell J.T."/>
            <person name="Sreedasyam A."/>
            <person name="Maumus F."/>
            <person name="Tiley G.P."/>
            <person name="Fernandez-Pozo N."/>
            <person name="Barry K."/>
            <person name="Chen C."/>
            <person name="Wang M."/>
            <person name="Lipzen A."/>
            <person name="Daum C."/>
            <person name="Saski C.A."/>
            <person name="Payton A.C."/>
            <person name="Mcbreen J.C."/>
            <person name="Conrad R.E."/>
            <person name="Kollar L.M."/>
            <person name="Olsson S."/>
            <person name="Huttunen S."/>
            <person name="Landis J.B."/>
            <person name="Wickett N.J."/>
            <person name="Johnson M.G."/>
            <person name="Rensing S.A."/>
            <person name="Grimwood J."/>
            <person name="Schmutz J."/>
            <person name="Mcdaniel S.F."/>
        </authorList>
    </citation>
    <scope>NUCLEOTIDE SEQUENCE</scope>
    <source>
        <strain evidence="5">R40</strain>
    </source>
</reference>
<keyword evidence="6" id="KW-1185">Reference proteome</keyword>
<protein>
    <recommendedName>
        <fullName evidence="4">Plastid lipid-associated protein/fibrillin conserved domain-containing protein</fullName>
    </recommendedName>
</protein>
<feature type="domain" description="Plastid lipid-associated protein/fibrillin conserved" evidence="4">
    <location>
        <begin position="157"/>
        <end position="372"/>
    </location>
</feature>
<dbReference type="PANTHER" id="PTHR31906">
    <property type="entry name" value="PLASTID-LIPID-ASSOCIATED PROTEIN 4, CHLOROPLASTIC-RELATED"/>
    <property type="match status" value="1"/>
</dbReference>
<proteinExistence type="predicted"/>
<evidence type="ECO:0000256" key="1">
    <source>
        <dbReference type="ARBA" id="ARBA00004474"/>
    </source>
</evidence>
<evidence type="ECO:0000259" key="4">
    <source>
        <dbReference type="Pfam" id="PF04755"/>
    </source>
</evidence>
<comment type="caution">
    <text evidence="5">The sequence shown here is derived from an EMBL/GenBank/DDBJ whole genome shotgun (WGS) entry which is preliminary data.</text>
</comment>
<dbReference type="Pfam" id="PF04755">
    <property type="entry name" value="PAP_fibrillin"/>
    <property type="match status" value="1"/>
</dbReference>
<dbReference type="InterPro" id="IPR039633">
    <property type="entry name" value="PAP"/>
</dbReference>
<dbReference type="GO" id="GO:0009536">
    <property type="term" value="C:plastid"/>
    <property type="evidence" value="ECO:0007669"/>
    <property type="project" value="UniProtKB-SubCell"/>
</dbReference>
<organism evidence="5 6">
    <name type="scientific">Ceratodon purpureus</name>
    <name type="common">Fire moss</name>
    <name type="synonym">Dicranum purpureum</name>
    <dbReference type="NCBI Taxonomy" id="3225"/>
    <lineage>
        <taxon>Eukaryota</taxon>
        <taxon>Viridiplantae</taxon>
        <taxon>Streptophyta</taxon>
        <taxon>Embryophyta</taxon>
        <taxon>Bryophyta</taxon>
        <taxon>Bryophytina</taxon>
        <taxon>Bryopsida</taxon>
        <taxon>Dicranidae</taxon>
        <taxon>Pseudoditrichales</taxon>
        <taxon>Ditrichaceae</taxon>
        <taxon>Ceratodon</taxon>
    </lineage>
</organism>
<evidence type="ECO:0000256" key="3">
    <source>
        <dbReference type="SAM" id="MobiDB-lite"/>
    </source>
</evidence>
<dbReference type="Proteomes" id="UP000822688">
    <property type="component" value="Chromosome 7"/>
</dbReference>
<dbReference type="AlphaFoldDB" id="A0A8T0H9M7"/>
<sequence length="381" mass="40278">MAAMAMAAASTPVMAQQAALHLGVQGDRTVGGSMVHLRRGVAGGKPVLWQGAAGARGFGFRSSVVVAAGGEVGGEEEESKEIKIGGEDDETETEIEIAGVLGEGEEVAALLEPPVDSIDEAYVEALNDGTLSDAGTLPDAGSEEQYEDGDGDEELEDVKQQLIDSLYGTQRGLRASSDTRAEIVELITQLEAKNPTPAPTEALNLLDGKWILAYTSYSELYPLLAAGNLPLVTVGEISQTINAQALTLDNTVSFEGPLTTTSFSASASFEIRSPKRVQVKFEEGVIGSPKVPDSVEVPSSVDIFGQKIDLTPARGLLQPLQEIATRVARTLSGAPPLKFSIQTDRAQSWLLTTFLDEDIRISRGDGGSVFVLLREGSTLLY</sequence>
<name>A0A8T0H9M7_CERPU</name>
<evidence type="ECO:0000256" key="2">
    <source>
        <dbReference type="ARBA" id="ARBA00022640"/>
    </source>
</evidence>
<evidence type="ECO:0000313" key="5">
    <source>
        <dbReference type="EMBL" id="KAG0567535.1"/>
    </source>
</evidence>